<evidence type="ECO:0000313" key="7">
    <source>
        <dbReference type="Proteomes" id="UP000002280"/>
    </source>
</evidence>
<dbReference type="AlphaFoldDB" id="A0A5F8GQE7"/>
<keyword evidence="4" id="KW-0687">Ribonucleoprotein</keyword>
<evidence type="ECO:0000256" key="1">
    <source>
        <dbReference type="ARBA" id="ARBA00009462"/>
    </source>
</evidence>
<keyword evidence="7" id="KW-1185">Reference proteome</keyword>
<organism evidence="6 7">
    <name type="scientific">Monodelphis domestica</name>
    <name type="common">Gray short-tailed opossum</name>
    <dbReference type="NCBI Taxonomy" id="13616"/>
    <lineage>
        <taxon>Eukaryota</taxon>
        <taxon>Metazoa</taxon>
        <taxon>Chordata</taxon>
        <taxon>Craniata</taxon>
        <taxon>Vertebrata</taxon>
        <taxon>Euteleostomi</taxon>
        <taxon>Mammalia</taxon>
        <taxon>Metatheria</taxon>
        <taxon>Didelphimorphia</taxon>
        <taxon>Didelphidae</taxon>
        <taxon>Monodelphis</taxon>
    </lineage>
</organism>
<accession>A0A5F8GQE7</accession>
<evidence type="ECO:0000256" key="2">
    <source>
        <dbReference type="ARBA" id="ARBA00022517"/>
    </source>
</evidence>
<dbReference type="PANTHER" id="PTHR13305:SF0">
    <property type="entry name" value="H_ACA RIBONUCLEOPROTEIN COMPLEX SUBUNIT 3"/>
    <property type="match status" value="1"/>
</dbReference>
<dbReference type="Proteomes" id="UP000002280">
    <property type="component" value="Chromosome 5"/>
</dbReference>
<reference evidence="6" key="3">
    <citation type="submission" date="2025-09" db="UniProtKB">
        <authorList>
            <consortium name="Ensembl"/>
        </authorList>
    </citation>
    <scope>IDENTIFICATION</scope>
</reference>
<evidence type="ECO:0000256" key="4">
    <source>
        <dbReference type="ARBA" id="ARBA00023274"/>
    </source>
</evidence>
<protein>
    <recommendedName>
        <fullName evidence="5">Nucleolar protein 10</fullName>
    </recommendedName>
</protein>
<dbReference type="SUPFAM" id="SSF144210">
    <property type="entry name" value="Nop10-like SnoRNP"/>
    <property type="match status" value="1"/>
</dbReference>
<dbReference type="GO" id="GO:0031429">
    <property type="term" value="C:box H/ACA snoRNP complex"/>
    <property type="evidence" value="ECO:0000318"/>
    <property type="project" value="GO_Central"/>
</dbReference>
<evidence type="ECO:0000313" key="6">
    <source>
        <dbReference type="Ensembl" id="ENSMODP00000049694.1"/>
    </source>
</evidence>
<dbReference type="GO" id="GO:0031120">
    <property type="term" value="P:snRNA pseudouridine synthesis"/>
    <property type="evidence" value="ECO:0000318"/>
    <property type="project" value="GO_Central"/>
</dbReference>
<dbReference type="GO" id="GO:0031118">
    <property type="term" value="P:rRNA pseudouridine synthesis"/>
    <property type="evidence" value="ECO:0000318"/>
    <property type="project" value="GO_Central"/>
</dbReference>
<proteinExistence type="inferred from homology"/>
<dbReference type="GO" id="GO:0070034">
    <property type="term" value="F:telomerase RNA binding"/>
    <property type="evidence" value="ECO:0000318"/>
    <property type="project" value="GO_Central"/>
</dbReference>
<keyword evidence="2" id="KW-0690">Ribosome biogenesis</keyword>
<evidence type="ECO:0000256" key="3">
    <source>
        <dbReference type="ARBA" id="ARBA00022552"/>
    </source>
</evidence>
<reference evidence="6 7" key="1">
    <citation type="journal article" date="2007" name="Nature">
        <title>Genome of the marsupial Monodelphis domestica reveals innovation in non-coding sequences.</title>
        <authorList>
            <person name="Mikkelsen T.S."/>
            <person name="Wakefield M.J."/>
            <person name="Aken B."/>
            <person name="Amemiya C.T."/>
            <person name="Chang J.L."/>
            <person name="Duke S."/>
            <person name="Garber M."/>
            <person name="Gentles A.J."/>
            <person name="Goodstadt L."/>
            <person name="Heger A."/>
            <person name="Jurka J."/>
            <person name="Kamal M."/>
            <person name="Mauceli E."/>
            <person name="Searle S.M."/>
            <person name="Sharpe T."/>
            <person name="Baker M.L."/>
            <person name="Batzer M.A."/>
            <person name="Benos P.V."/>
            <person name="Belov K."/>
            <person name="Clamp M."/>
            <person name="Cook A."/>
            <person name="Cuff J."/>
            <person name="Das R."/>
            <person name="Davidow L."/>
            <person name="Deakin J.E."/>
            <person name="Fazzari M.J."/>
            <person name="Glass J.L."/>
            <person name="Grabherr M."/>
            <person name="Greally J.M."/>
            <person name="Gu W."/>
            <person name="Hore T.A."/>
            <person name="Huttley G.A."/>
            <person name="Kleber M."/>
            <person name="Jirtle R.L."/>
            <person name="Koina E."/>
            <person name="Lee J.T."/>
            <person name="Mahony S."/>
            <person name="Marra M.A."/>
            <person name="Miller R.D."/>
            <person name="Nicholls R.D."/>
            <person name="Oda M."/>
            <person name="Papenfuss A.T."/>
            <person name="Parra Z.E."/>
            <person name="Pollock D.D."/>
            <person name="Ray D.A."/>
            <person name="Schein J.E."/>
            <person name="Speed T.P."/>
            <person name="Thompson K."/>
            <person name="VandeBerg J.L."/>
            <person name="Wade C.M."/>
            <person name="Walker J.A."/>
            <person name="Waters P.D."/>
            <person name="Webber C."/>
            <person name="Weidman J.R."/>
            <person name="Xie X."/>
            <person name="Zody M.C."/>
            <person name="Baldwin J."/>
            <person name="Abdouelleil A."/>
            <person name="Abdulkadir J."/>
            <person name="Abebe A."/>
            <person name="Abera B."/>
            <person name="Abreu J."/>
            <person name="Acer S.C."/>
            <person name="Aftuck L."/>
            <person name="Alexander A."/>
            <person name="An P."/>
            <person name="Anderson E."/>
            <person name="Anderson S."/>
            <person name="Arachi H."/>
            <person name="Azer M."/>
            <person name="Bachantsang P."/>
            <person name="Barry A."/>
            <person name="Bayul T."/>
            <person name="Berlin A."/>
            <person name="Bessette D."/>
            <person name="Bloom T."/>
            <person name="Bloom T."/>
            <person name="Boguslavskiy L."/>
            <person name="Bonnet C."/>
            <person name="Boukhgalter B."/>
            <person name="Bourzgui I."/>
            <person name="Brown A."/>
            <person name="Cahill P."/>
            <person name="Channer S."/>
            <person name="Cheshatsang Y."/>
            <person name="Chuda L."/>
            <person name="Citroen M."/>
            <person name="Collymore A."/>
            <person name="Cooke P."/>
            <person name="Costello M."/>
            <person name="D'Aco K."/>
            <person name="Daza R."/>
            <person name="De Haan G."/>
            <person name="DeGray S."/>
            <person name="DeMaso C."/>
            <person name="Dhargay N."/>
            <person name="Dooley K."/>
            <person name="Dooley E."/>
            <person name="Doricent M."/>
            <person name="Dorje P."/>
            <person name="Dorjee K."/>
            <person name="Dupes A."/>
            <person name="Elong R."/>
            <person name="Falk J."/>
            <person name="Farina A."/>
            <person name="Faro S."/>
            <person name="Ferguson D."/>
            <person name="Fisher S."/>
            <person name="Foley C.D."/>
            <person name="Franke A."/>
            <person name="Friedrich D."/>
            <person name="Gadbois L."/>
            <person name="Gearin G."/>
            <person name="Gearin C.R."/>
            <person name="Giannoukos G."/>
            <person name="Goode T."/>
            <person name="Graham J."/>
            <person name="Grandbois E."/>
            <person name="Grewal S."/>
            <person name="Gyaltsen K."/>
            <person name="Hafez N."/>
            <person name="Hagos B."/>
            <person name="Hall J."/>
            <person name="Henson C."/>
            <person name="Hollinger A."/>
            <person name="Honan T."/>
            <person name="Huard M.D."/>
            <person name="Hughes L."/>
            <person name="Hurhula B."/>
            <person name="Husby M.E."/>
            <person name="Kamat A."/>
            <person name="Kanga B."/>
            <person name="Kashin S."/>
            <person name="Khazanovich D."/>
            <person name="Kisner P."/>
            <person name="Lance K."/>
            <person name="Lara M."/>
            <person name="Lee W."/>
            <person name="Lennon N."/>
            <person name="Letendre F."/>
            <person name="LeVine R."/>
            <person name="Lipovsky A."/>
            <person name="Liu X."/>
            <person name="Liu J."/>
            <person name="Liu S."/>
            <person name="Lokyitsang T."/>
            <person name="Lokyitsang Y."/>
            <person name="Lubonja R."/>
            <person name="Lui A."/>
            <person name="MacDonald P."/>
            <person name="Magnisalis V."/>
            <person name="Maru K."/>
            <person name="Matthews C."/>
            <person name="McCusker W."/>
            <person name="McDonough S."/>
            <person name="Mehta T."/>
            <person name="Meldrim J."/>
            <person name="Meneus L."/>
            <person name="Mihai O."/>
            <person name="Mihalev A."/>
            <person name="Mihova T."/>
            <person name="Mittelman R."/>
            <person name="Mlenga V."/>
            <person name="Montmayeur A."/>
            <person name="Mulrain L."/>
            <person name="Navidi A."/>
            <person name="Naylor J."/>
            <person name="Negash T."/>
            <person name="Nguyen T."/>
            <person name="Nguyen N."/>
            <person name="Nicol R."/>
            <person name="Norbu C."/>
            <person name="Norbu N."/>
            <person name="Novod N."/>
            <person name="O'Neill B."/>
            <person name="Osman S."/>
            <person name="Markiewicz E."/>
            <person name="Oyono O.L."/>
            <person name="Patti C."/>
            <person name="Phunkhang P."/>
            <person name="Pierre F."/>
            <person name="Priest M."/>
            <person name="Raghuraman S."/>
            <person name="Rege F."/>
            <person name="Reyes R."/>
            <person name="Rise C."/>
            <person name="Rogov P."/>
            <person name="Ross K."/>
            <person name="Ryan E."/>
            <person name="Settipalli S."/>
            <person name="Shea T."/>
            <person name="Sherpa N."/>
            <person name="Shi L."/>
            <person name="Shih D."/>
            <person name="Sparrow T."/>
            <person name="Spaulding J."/>
            <person name="Stalker J."/>
            <person name="Stange-Thomann N."/>
            <person name="Stavropoulos S."/>
            <person name="Stone C."/>
            <person name="Strader C."/>
            <person name="Tesfaye S."/>
            <person name="Thomson T."/>
            <person name="Thoulutsang Y."/>
            <person name="Thoulutsang D."/>
            <person name="Topham K."/>
            <person name="Topping I."/>
            <person name="Tsamla T."/>
            <person name="Vassiliev H."/>
            <person name="Vo A."/>
            <person name="Wangchuk T."/>
            <person name="Wangdi T."/>
            <person name="Weiand M."/>
            <person name="Wilkinson J."/>
            <person name="Wilson A."/>
            <person name="Yadav S."/>
            <person name="Young G."/>
            <person name="Yu Q."/>
            <person name="Zembek L."/>
            <person name="Zhong D."/>
            <person name="Zimmer A."/>
            <person name="Zwirko Z."/>
            <person name="Jaffe D.B."/>
            <person name="Alvarez P."/>
            <person name="Brockman W."/>
            <person name="Butler J."/>
            <person name="Chin C."/>
            <person name="Gnerre S."/>
            <person name="MacCallum I."/>
            <person name="Graves J.A."/>
            <person name="Ponting C.P."/>
            <person name="Breen M."/>
            <person name="Samollow P.B."/>
            <person name="Lander E.S."/>
            <person name="Lindblad-Toh K."/>
        </authorList>
    </citation>
    <scope>NUCLEOTIDE SEQUENCE [LARGE SCALE GENOMIC DNA]</scope>
</reference>
<name>A0A5F8GQE7_MONDO</name>
<keyword evidence="3" id="KW-0698">rRNA processing</keyword>
<dbReference type="Gene3D" id="4.10.80.300">
    <property type="match status" value="1"/>
</dbReference>
<sequence length="68" mass="7956">MIFLQYYLNEQGGKAQSLKKTDTSGQQTCSAHTVTFSPVDKYSTPHHYQEEIQVVHFFNQCYRLLKLK</sequence>
<reference evidence="6" key="2">
    <citation type="submission" date="2025-08" db="UniProtKB">
        <authorList>
            <consortium name="Ensembl"/>
        </authorList>
    </citation>
    <scope>IDENTIFICATION</scope>
</reference>
<dbReference type="InParanoid" id="A0A5F8GQE7"/>
<dbReference type="Pfam" id="PF04135">
    <property type="entry name" value="Nop10p"/>
    <property type="match status" value="1"/>
</dbReference>
<evidence type="ECO:0000256" key="5">
    <source>
        <dbReference type="ARBA" id="ARBA00030185"/>
    </source>
</evidence>
<dbReference type="PANTHER" id="PTHR13305">
    <property type="entry name" value="RIBOSOME BIOGENESIS PROTEIN NOP10"/>
    <property type="match status" value="1"/>
</dbReference>
<dbReference type="GO" id="GO:0030515">
    <property type="term" value="F:snoRNA binding"/>
    <property type="evidence" value="ECO:0007669"/>
    <property type="project" value="InterPro"/>
</dbReference>
<comment type="similarity">
    <text evidence="1">Belongs to the NOP10 family.</text>
</comment>
<dbReference type="STRING" id="13616.ENSMODP00000049694"/>
<dbReference type="InterPro" id="IPR007264">
    <property type="entry name" value="H/ACA_rnp_Nop10"/>
</dbReference>
<dbReference type="InterPro" id="IPR036756">
    <property type="entry name" value="H/ACA_rnp_Nop10_sf"/>
</dbReference>
<dbReference type="Bgee" id="ENSMODG00000050612">
    <property type="expression patterns" value="Expressed in lung and 3 other cell types or tissues"/>
</dbReference>
<dbReference type="Ensembl" id="ENSMODT00000056624.1">
    <property type="protein sequence ID" value="ENSMODP00000049694.1"/>
    <property type="gene ID" value="ENSMODG00000050612.1"/>
</dbReference>